<dbReference type="OrthoDB" id="2143914at2759"/>
<evidence type="ECO:0000313" key="10">
    <source>
        <dbReference type="EMBL" id="EXC11593.1"/>
    </source>
</evidence>
<dbReference type="InterPro" id="IPR009057">
    <property type="entry name" value="Homeodomain-like_sf"/>
</dbReference>
<dbReference type="EMBL" id="KE345690">
    <property type="protein sequence ID" value="EXC11593.1"/>
    <property type="molecule type" value="Genomic_DNA"/>
</dbReference>
<keyword evidence="5" id="KW-0804">Transcription</keyword>
<dbReference type="GO" id="GO:0005634">
    <property type="term" value="C:nucleus"/>
    <property type="evidence" value="ECO:0007669"/>
    <property type="project" value="UniProtKB-SubCell"/>
</dbReference>
<dbReference type="InterPro" id="IPR001005">
    <property type="entry name" value="SANT/Myb"/>
</dbReference>
<feature type="domain" description="HTH myb-type" evidence="9">
    <location>
        <begin position="10"/>
        <end position="62"/>
    </location>
</feature>
<keyword evidence="11" id="KW-1185">Reference proteome</keyword>
<dbReference type="Pfam" id="PF00249">
    <property type="entry name" value="Myb_DNA-binding"/>
    <property type="match status" value="2"/>
</dbReference>
<evidence type="ECO:0000256" key="5">
    <source>
        <dbReference type="ARBA" id="ARBA00023163"/>
    </source>
</evidence>
<evidence type="ECO:0000256" key="7">
    <source>
        <dbReference type="SAM" id="MobiDB-lite"/>
    </source>
</evidence>
<dbReference type="AlphaFoldDB" id="W9SJG0"/>
<dbReference type="PANTHER" id="PTHR47997:SF28">
    <property type="entry name" value="TRANSCRIPTION FACTOR MYB15-LIKE"/>
    <property type="match status" value="1"/>
</dbReference>
<dbReference type="GO" id="GO:0003677">
    <property type="term" value="F:DNA binding"/>
    <property type="evidence" value="ECO:0007669"/>
    <property type="project" value="UniProtKB-KW"/>
</dbReference>
<dbReference type="InterPro" id="IPR051953">
    <property type="entry name" value="Plant_SW-associated_TFs"/>
</dbReference>
<evidence type="ECO:0000256" key="2">
    <source>
        <dbReference type="ARBA" id="ARBA00022737"/>
    </source>
</evidence>
<dbReference type="PROSITE" id="PS50090">
    <property type="entry name" value="MYB_LIKE"/>
    <property type="match status" value="2"/>
</dbReference>
<dbReference type="PANTHER" id="PTHR47997">
    <property type="entry name" value="MYB DOMAIN PROTEIN 55"/>
    <property type="match status" value="1"/>
</dbReference>
<name>W9SJG0_9ROSA</name>
<keyword evidence="2" id="KW-0677">Repeat</keyword>
<gene>
    <name evidence="10" type="ORF">L484_004894</name>
</gene>
<dbReference type="Proteomes" id="UP000030645">
    <property type="component" value="Unassembled WGS sequence"/>
</dbReference>
<feature type="domain" description="HTH myb-type" evidence="9">
    <location>
        <begin position="63"/>
        <end position="118"/>
    </location>
</feature>
<reference evidence="11" key="1">
    <citation type="submission" date="2013-01" db="EMBL/GenBank/DDBJ databases">
        <title>Draft Genome Sequence of a Mulberry Tree, Morus notabilis C.K. Schneid.</title>
        <authorList>
            <person name="He N."/>
            <person name="Zhao S."/>
        </authorList>
    </citation>
    <scope>NUCLEOTIDE SEQUENCE</scope>
</reference>
<dbReference type="PROSITE" id="PS51294">
    <property type="entry name" value="HTH_MYB"/>
    <property type="match status" value="2"/>
</dbReference>
<accession>W9SJG0</accession>
<evidence type="ECO:0000313" key="11">
    <source>
        <dbReference type="Proteomes" id="UP000030645"/>
    </source>
</evidence>
<feature type="domain" description="Myb-like" evidence="8">
    <location>
        <begin position="63"/>
        <end position="114"/>
    </location>
</feature>
<keyword evidence="3" id="KW-0805">Transcription regulation</keyword>
<comment type="subcellular location">
    <subcellularLocation>
        <location evidence="1">Nucleus</location>
    </subcellularLocation>
</comment>
<feature type="compositionally biased region" description="Polar residues" evidence="7">
    <location>
        <begin position="167"/>
        <end position="182"/>
    </location>
</feature>
<feature type="domain" description="Myb-like" evidence="8">
    <location>
        <begin position="10"/>
        <end position="62"/>
    </location>
</feature>
<dbReference type="SMART" id="SM00717">
    <property type="entry name" value="SANT"/>
    <property type="match status" value="2"/>
</dbReference>
<organism evidence="10 11">
    <name type="scientific">Morus notabilis</name>
    <dbReference type="NCBI Taxonomy" id="981085"/>
    <lineage>
        <taxon>Eukaryota</taxon>
        <taxon>Viridiplantae</taxon>
        <taxon>Streptophyta</taxon>
        <taxon>Embryophyta</taxon>
        <taxon>Tracheophyta</taxon>
        <taxon>Spermatophyta</taxon>
        <taxon>Magnoliopsida</taxon>
        <taxon>eudicotyledons</taxon>
        <taxon>Gunneridae</taxon>
        <taxon>Pentapetalae</taxon>
        <taxon>rosids</taxon>
        <taxon>fabids</taxon>
        <taxon>Rosales</taxon>
        <taxon>Moraceae</taxon>
        <taxon>Moreae</taxon>
        <taxon>Morus</taxon>
    </lineage>
</organism>
<dbReference type="Gene3D" id="1.10.10.60">
    <property type="entry name" value="Homeodomain-like"/>
    <property type="match status" value="2"/>
</dbReference>
<evidence type="ECO:0000256" key="4">
    <source>
        <dbReference type="ARBA" id="ARBA00023125"/>
    </source>
</evidence>
<evidence type="ECO:0000256" key="1">
    <source>
        <dbReference type="ARBA" id="ARBA00004123"/>
    </source>
</evidence>
<dbReference type="SUPFAM" id="SSF46689">
    <property type="entry name" value="Homeodomain-like"/>
    <property type="match status" value="1"/>
</dbReference>
<protein>
    <submittedName>
        <fullName evidence="10">Myb-related protein Myb4</fullName>
    </submittedName>
</protein>
<proteinExistence type="predicted"/>
<keyword evidence="4" id="KW-0238">DNA-binding</keyword>
<feature type="region of interest" description="Disordered" evidence="7">
    <location>
        <begin position="165"/>
        <end position="184"/>
    </location>
</feature>
<dbReference type="CDD" id="cd00167">
    <property type="entry name" value="SANT"/>
    <property type="match status" value="2"/>
</dbReference>
<evidence type="ECO:0000259" key="9">
    <source>
        <dbReference type="PROSITE" id="PS51294"/>
    </source>
</evidence>
<dbReference type="InterPro" id="IPR017930">
    <property type="entry name" value="Myb_dom"/>
</dbReference>
<evidence type="ECO:0000256" key="3">
    <source>
        <dbReference type="ARBA" id="ARBA00023015"/>
    </source>
</evidence>
<dbReference type="STRING" id="981085.W9SJG0"/>
<dbReference type="FunFam" id="1.10.10.60:FF:000001">
    <property type="entry name" value="MYB-related transcription factor"/>
    <property type="match status" value="1"/>
</dbReference>
<evidence type="ECO:0000256" key="6">
    <source>
        <dbReference type="ARBA" id="ARBA00023242"/>
    </source>
</evidence>
<sequence>MVKTSSSTEKTPLKKGAWSPEEDRKLTAYIKRYKIWNWTEMSKAAGLARTGKSCRLRWVNYLRPDIKRGNFSKEEEDTIITLHETLGNRWSAIAAKLPSGRTDNEVKNYWHTHLKKRLKADSTSSTSVIPELQEAGDEASWKNLSESDVLASPEPAKSISKIDDSKNTVVSPQQPITSSTGPANFEIGKDQKIVNEGINIDKTSSHETFIEELQSLWSQQGDFFYPPPDDQLIGPSTNSPIWQYDFYKEFDDCYDWVHYMDKTFGNS</sequence>
<keyword evidence="6" id="KW-0539">Nucleus</keyword>
<evidence type="ECO:0000259" key="8">
    <source>
        <dbReference type="PROSITE" id="PS50090"/>
    </source>
</evidence>
<dbReference type="eggNOG" id="KOG0048">
    <property type="taxonomic scope" value="Eukaryota"/>
</dbReference>
<dbReference type="KEGG" id="mnt:21388382"/>